<organism evidence="1 2">
    <name type="scientific">Photorhabdus khanii subsp. guanajuatensis</name>
    <dbReference type="NCBI Taxonomy" id="2100166"/>
    <lineage>
        <taxon>Bacteria</taxon>
        <taxon>Pseudomonadati</taxon>
        <taxon>Pseudomonadota</taxon>
        <taxon>Gammaproteobacteria</taxon>
        <taxon>Enterobacterales</taxon>
        <taxon>Morganellaceae</taxon>
        <taxon>Photorhabdus</taxon>
    </lineage>
</organism>
<name>A0A4R4J3Y5_9GAMM</name>
<gene>
    <name evidence="1" type="ORF">C5467_19465</name>
</gene>
<dbReference type="AlphaFoldDB" id="A0A4R4J3Y5"/>
<sequence length="202" mass="22894">MKLYPAHIQGHISVWPFCIGHSKISLKVINVSVLFGYSEIKTMITYEDLQKTAEEANEKRFTHAEILRGCIGHFIEQYEQSLAIVDRTFRDHKDQQEKMVTLGINENGIFKEKHLHELKLSDDFSLSFVIKTVITTKDPQSTWIASPITISRQSGVVTFVFTGSSETVSCRIPQGNLLTVYSEAAETLKLMTMDLIKQTAPE</sequence>
<dbReference type="Proteomes" id="UP000295598">
    <property type="component" value="Unassembled WGS sequence"/>
</dbReference>
<accession>A0A4R4J3Y5</accession>
<dbReference type="EMBL" id="PUJY01000045">
    <property type="protein sequence ID" value="TDB48253.1"/>
    <property type="molecule type" value="Genomic_DNA"/>
</dbReference>
<evidence type="ECO:0000313" key="1">
    <source>
        <dbReference type="EMBL" id="TDB48253.1"/>
    </source>
</evidence>
<comment type="caution">
    <text evidence="1">The sequence shown here is derived from an EMBL/GenBank/DDBJ whole genome shotgun (WGS) entry which is preliminary data.</text>
</comment>
<reference evidence="1 2" key="1">
    <citation type="journal article" date="2019" name="Int. J. Syst. Evol. Microbiol.">
        <title>Photorhabdus khanii subsp. guanajuatensis subsp. nov., isolated from Heterorhabditis atacamensis, and Photorhabdus luminescens subsp. mexicana subsp. nov., isolated from Heterorhabditis mexicana entomopathogenic nematodes.</title>
        <authorList>
            <person name="Machado R.A.R."/>
            <person name="Bruno P."/>
            <person name="Arce C.C.M."/>
            <person name="Liechti N."/>
            <person name="Kohler A."/>
            <person name="Bernal J."/>
            <person name="Bruggmann R."/>
            <person name="Turlings T.C.J."/>
        </authorList>
    </citation>
    <scope>NUCLEOTIDE SEQUENCE [LARGE SCALE GENOMIC DNA]</scope>
    <source>
        <strain evidence="1 2">MEX20-17</strain>
    </source>
</reference>
<protein>
    <submittedName>
        <fullName evidence="1">Uncharacterized protein</fullName>
    </submittedName>
</protein>
<proteinExistence type="predicted"/>
<evidence type="ECO:0000313" key="2">
    <source>
        <dbReference type="Proteomes" id="UP000295598"/>
    </source>
</evidence>